<dbReference type="OMA" id="FIFLTWP"/>
<dbReference type="Gene3D" id="3.50.70.10">
    <property type="match status" value="1"/>
</dbReference>
<dbReference type="InParanoid" id="D7FP06"/>
<dbReference type="EMBL" id="FN648319">
    <property type="protein sequence ID" value="CBJ30273.1"/>
    <property type="molecule type" value="Genomic_DNA"/>
</dbReference>
<dbReference type="PANTHER" id="PTHR47698:SF2">
    <property type="entry name" value="FATTY-ACID-BINDING PROTEIN 3, CHLOROPLASTIC"/>
    <property type="match status" value="1"/>
</dbReference>
<dbReference type="EMBL" id="FN649728">
    <property type="protein sequence ID" value="CBJ30273.1"/>
    <property type="molecule type" value="Genomic_DNA"/>
</dbReference>
<reference evidence="3 4" key="1">
    <citation type="journal article" date="2010" name="Nature">
        <title>The Ectocarpus genome and the independent evolution of multicellularity in brown algae.</title>
        <authorList>
            <person name="Cock J.M."/>
            <person name="Sterck L."/>
            <person name="Rouze P."/>
            <person name="Scornet D."/>
            <person name="Allen A.E."/>
            <person name="Amoutzias G."/>
            <person name="Anthouard V."/>
            <person name="Artiguenave F."/>
            <person name="Aury J.M."/>
            <person name="Badger J.H."/>
            <person name="Beszteri B."/>
            <person name="Billiau K."/>
            <person name="Bonnet E."/>
            <person name="Bothwell J.H."/>
            <person name="Bowler C."/>
            <person name="Boyen C."/>
            <person name="Brownlee C."/>
            <person name="Carrano C.J."/>
            <person name="Charrier B."/>
            <person name="Cho G.Y."/>
            <person name="Coelho S.M."/>
            <person name="Collen J."/>
            <person name="Corre E."/>
            <person name="Da Silva C."/>
            <person name="Delage L."/>
            <person name="Delaroque N."/>
            <person name="Dittami S.M."/>
            <person name="Doulbeau S."/>
            <person name="Elias M."/>
            <person name="Farnham G."/>
            <person name="Gachon C.M."/>
            <person name="Gschloessl B."/>
            <person name="Heesch S."/>
            <person name="Jabbari K."/>
            <person name="Jubin C."/>
            <person name="Kawai H."/>
            <person name="Kimura K."/>
            <person name="Kloareg B."/>
            <person name="Kupper F.C."/>
            <person name="Lang D."/>
            <person name="Le Bail A."/>
            <person name="Leblanc C."/>
            <person name="Lerouge P."/>
            <person name="Lohr M."/>
            <person name="Lopez P.J."/>
            <person name="Martens C."/>
            <person name="Maumus F."/>
            <person name="Michel G."/>
            <person name="Miranda-Saavedra D."/>
            <person name="Morales J."/>
            <person name="Moreau H."/>
            <person name="Motomura T."/>
            <person name="Nagasato C."/>
            <person name="Napoli C.A."/>
            <person name="Nelson D.R."/>
            <person name="Nyvall-Collen P."/>
            <person name="Peters A.F."/>
            <person name="Pommier C."/>
            <person name="Potin P."/>
            <person name="Poulain J."/>
            <person name="Quesneville H."/>
            <person name="Read B."/>
            <person name="Rensing S.A."/>
            <person name="Ritter A."/>
            <person name="Rousvoal S."/>
            <person name="Samanta M."/>
            <person name="Samson G."/>
            <person name="Schroeder D.C."/>
            <person name="Segurens B."/>
            <person name="Strittmatter M."/>
            <person name="Tonon T."/>
            <person name="Tregear J.W."/>
            <person name="Valentin K."/>
            <person name="von Dassow P."/>
            <person name="Yamagishi T."/>
            <person name="Van de Peer Y."/>
            <person name="Wincker P."/>
        </authorList>
    </citation>
    <scope>NUCLEOTIDE SEQUENCE [LARGE SCALE GENOMIC DNA]</scope>
    <source>
        <strain evidence="4">Ec32 / CCAP1310/4</strain>
    </source>
</reference>
<dbReference type="SUPFAM" id="SSF54626">
    <property type="entry name" value="Chalcone isomerase"/>
    <property type="match status" value="1"/>
</dbReference>
<feature type="domain" description="Chalcone isomerase" evidence="2">
    <location>
        <begin position="42"/>
        <end position="228"/>
    </location>
</feature>
<evidence type="ECO:0000313" key="3">
    <source>
        <dbReference type="EMBL" id="CBJ30273.1"/>
    </source>
</evidence>
<dbReference type="InterPro" id="IPR016088">
    <property type="entry name" value="Chalcone_isomerase_3-sand"/>
</dbReference>
<keyword evidence="3" id="KW-0413">Isomerase</keyword>
<dbReference type="STRING" id="2880.D7FP06"/>
<feature type="chain" id="PRO_5003095618" evidence="1">
    <location>
        <begin position="29"/>
        <end position="232"/>
    </location>
</feature>
<keyword evidence="1" id="KW-0732">Signal</keyword>
<dbReference type="Gene3D" id="1.10.890.20">
    <property type="match status" value="1"/>
</dbReference>
<dbReference type="AlphaFoldDB" id="D7FP06"/>
<gene>
    <name evidence="3" type="primary">CHI</name>
    <name evidence="3" type="ORF">Esi_0184_0004</name>
</gene>
<feature type="signal peptide" evidence="1">
    <location>
        <begin position="1"/>
        <end position="28"/>
    </location>
</feature>
<keyword evidence="4" id="KW-1185">Reference proteome</keyword>
<dbReference type="InterPro" id="IPR036298">
    <property type="entry name" value="Chalcone_isomerase_sf"/>
</dbReference>
<dbReference type="OrthoDB" id="18193at2759"/>
<dbReference type="Pfam" id="PF02431">
    <property type="entry name" value="Chalcone"/>
    <property type="match status" value="1"/>
</dbReference>
<evidence type="ECO:0000256" key="1">
    <source>
        <dbReference type="SAM" id="SignalP"/>
    </source>
</evidence>
<dbReference type="PANTHER" id="PTHR47698">
    <property type="entry name" value="FATTY-ACID-BINDING PROTEIN 3, CHLOROPLASTIC"/>
    <property type="match status" value="1"/>
</dbReference>
<organism evidence="3 4">
    <name type="scientific">Ectocarpus siliculosus</name>
    <name type="common">Brown alga</name>
    <name type="synonym">Conferva siliculosa</name>
    <dbReference type="NCBI Taxonomy" id="2880"/>
    <lineage>
        <taxon>Eukaryota</taxon>
        <taxon>Sar</taxon>
        <taxon>Stramenopiles</taxon>
        <taxon>Ochrophyta</taxon>
        <taxon>PX clade</taxon>
        <taxon>Phaeophyceae</taxon>
        <taxon>Ectocarpales</taxon>
        <taxon>Ectocarpaceae</taxon>
        <taxon>Ectocarpus</taxon>
    </lineage>
</organism>
<dbReference type="EC" id="5.5.1.6" evidence="3"/>
<proteinExistence type="predicted"/>
<evidence type="ECO:0000259" key="2">
    <source>
        <dbReference type="Pfam" id="PF02431"/>
    </source>
</evidence>
<sequence length="232" mass="23985">MGAFKACTSTLAAAGALLLLLAAPQNLCARADVTERATKISFREKVSLPGGSGSSLMGTGVRVKKIGPAGVKVYAVGLYVDEKAAAKELEVHKGEDGESLGKNDGFFTRVAKSNFEKTMVLKMAREVGTEKMVSALAESVKPRISGSKKPLDSFQDILLKAVGKEGAAKKGMQFGFVCKPGALCVSVNGKDAGTIKSGPLSSAMVDVYLGKKAVSPGAKKAFATGVAALLER</sequence>
<dbReference type="InterPro" id="IPR016087">
    <property type="entry name" value="Chalcone_isomerase"/>
</dbReference>
<dbReference type="InterPro" id="IPR016089">
    <property type="entry name" value="Chalcone_isomerase_bundle_sf"/>
</dbReference>
<evidence type="ECO:0000313" key="4">
    <source>
        <dbReference type="Proteomes" id="UP000002630"/>
    </source>
</evidence>
<dbReference type="GO" id="GO:0045430">
    <property type="term" value="F:chalcone isomerase activity"/>
    <property type="evidence" value="ECO:0007669"/>
    <property type="project" value="UniProtKB-EC"/>
</dbReference>
<dbReference type="eggNOG" id="ENOG502S81H">
    <property type="taxonomic scope" value="Eukaryota"/>
</dbReference>
<name>D7FP06_ECTSI</name>
<dbReference type="Proteomes" id="UP000002630">
    <property type="component" value="Linkage Group LG03"/>
</dbReference>
<protein>
    <submittedName>
        <fullName evidence="3">Chalcone Isomerase</fullName>
        <ecNumber evidence="3">5.5.1.6</ecNumber>
    </submittedName>
</protein>
<accession>D7FP06</accession>